<reference evidence="1" key="2">
    <citation type="journal article" date="2023" name="IMA Fungus">
        <title>Comparative genomic study of the Penicillium genus elucidates a diverse pangenome and 15 lateral gene transfer events.</title>
        <authorList>
            <person name="Petersen C."/>
            <person name="Sorensen T."/>
            <person name="Nielsen M.R."/>
            <person name="Sondergaard T.E."/>
            <person name="Sorensen J.L."/>
            <person name="Fitzpatrick D.A."/>
            <person name="Frisvad J.C."/>
            <person name="Nielsen K.L."/>
        </authorList>
    </citation>
    <scope>NUCLEOTIDE SEQUENCE</scope>
    <source>
        <strain evidence="1">IBT 16849</strain>
    </source>
</reference>
<protein>
    <submittedName>
        <fullName evidence="1">Uncharacterized protein</fullName>
    </submittedName>
</protein>
<dbReference type="EMBL" id="JAPQKP010000006">
    <property type="protein sequence ID" value="KAJ5185788.1"/>
    <property type="molecule type" value="Genomic_DNA"/>
</dbReference>
<name>A0A9W9IVG7_9EURO</name>
<gene>
    <name evidence="1" type="ORF">N7472_010628</name>
</gene>
<dbReference type="AlphaFoldDB" id="A0A9W9IVG7"/>
<accession>A0A9W9IVG7</accession>
<comment type="caution">
    <text evidence="1">The sequence shown here is derived from an EMBL/GenBank/DDBJ whole genome shotgun (WGS) entry which is preliminary data.</text>
</comment>
<evidence type="ECO:0000313" key="2">
    <source>
        <dbReference type="Proteomes" id="UP001150879"/>
    </source>
</evidence>
<sequence>MSVHTAIICPPIIYGSGRGTGNTKSAKAYWLAAAVLKRRNGLLIGEGKKIWHQRWEPLSDTLEPLSDTQASEPDKFRLYAFGTSSR</sequence>
<evidence type="ECO:0000313" key="1">
    <source>
        <dbReference type="EMBL" id="KAJ5185788.1"/>
    </source>
</evidence>
<proteinExistence type="predicted"/>
<dbReference type="Proteomes" id="UP001150879">
    <property type="component" value="Unassembled WGS sequence"/>
</dbReference>
<reference evidence="1" key="1">
    <citation type="submission" date="2022-11" db="EMBL/GenBank/DDBJ databases">
        <authorList>
            <person name="Petersen C."/>
        </authorList>
    </citation>
    <scope>NUCLEOTIDE SEQUENCE</scope>
    <source>
        <strain evidence="1">IBT 16849</strain>
    </source>
</reference>
<organism evidence="1 2">
    <name type="scientific">Penicillium cf. griseofulvum</name>
    <dbReference type="NCBI Taxonomy" id="2972120"/>
    <lineage>
        <taxon>Eukaryota</taxon>
        <taxon>Fungi</taxon>
        <taxon>Dikarya</taxon>
        <taxon>Ascomycota</taxon>
        <taxon>Pezizomycotina</taxon>
        <taxon>Eurotiomycetes</taxon>
        <taxon>Eurotiomycetidae</taxon>
        <taxon>Eurotiales</taxon>
        <taxon>Aspergillaceae</taxon>
        <taxon>Penicillium</taxon>
    </lineage>
</organism>
<keyword evidence="2" id="KW-1185">Reference proteome</keyword>